<proteinExistence type="predicted"/>
<keyword evidence="1" id="KW-0812">Transmembrane</keyword>
<name>A0A412G377_9FIRM</name>
<dbReference type="GeneID" id="83015250"/>
<evidence type="ECO:0000313" key="3">
    <source>
        <dbReference type="Proteomes" id="UP000284178"/>
    </source>
</evidence>
<dbReference type="Proteomes" id="UP000284178">
    <property type="component" value="Unassembled WGS sequence"/>
</dbReference>
<keyword evidence="3" id="KW-1185">Reference proteome</keyword>
<keyword evidence="1" id="KW-0472">Membrane</keyword>
<organism evidence="2 3">
    <name type="scientific">Holdemania filiformis</name>
    <dbReference type="NCBI Taxonomy" id="61171"/>
    <lineage>
        <taxon>Bacteria</taxon>
        <taxon>Bacillati</taxon>
        <taxon>Bacillota</taxon>
        <taxon>Erysipelotrichia</taxon>
        <taxon>Erysipelotrichales</taxon>
        <taxon>Erysipelotrichaceae</taxon>
        <taxon>Holdemania</taxon>
    </lineage>
</organism>
<evidence type="ECO:0000313" key="2">
    <source>
        <dbReference type="EMBL" id="RGR74925.1"/>
    </source>
</evidence>
<gene>
    <name evidence="2" type="ORF">DWY25_07500</name>
</gene>
<protein>
    <submittedName>
        <fullName evidence="2">Uncharacterized protein</fullName>
    </submittedName>
</protein>
<dbReference type="EMBL" id="QRUP01000007">
    <property type="protein sequence ID" value="RGR74925.1"/>
    <property type="molecule type" value="Genomic_DNA"/>
</dbReference>
<feature type="transmembrane region" description="Helical" evidence="1">
    <location>
        <begin position="41"/>
        <end position="60"/>
    </location>
</feature>
<keyword evidence="1" id="KW-1133">Transmembrane helix</keyword>
<evidence type="ECO:0000256" key="1">
    <source>
        <dbReference type="SAM" id="Phobius"/>
    </source>
</evidence>
<dbReference type="AlphaFoldDB" id="A0A412G377"/>
<dbReference type="RefSeq" id="WP_117894714.1">
    <property type="nucleotide sequence ID" value="NZ_CABJCV010000007.1"/>
</dbReference>
<accession>A0A412G377</accession>
<comment type="caution">
    <text evidence="2">The sequence shown here is derived from an EMBL/GenBank/DDBJ whole genome shotgun (WGS) entry which is preliminary data.</text>
</comment>
<reference evidence="2 3" key="1">
    <citation type="submission" date="2018-08" db="EMBL/GenBank/DDBJ databases">
        <title>A genome reference for cultivated species of the human gut microbiota.</title>
        <authorList>
            <person name="Zou Y."/>
            <person name="Xue W."/>
            <person name="Luo G."/>
        </authorList>
    </citation>
    <scope>NUCLEOTIDE SEQUENCE [LARGE SCALE GENOMIC DNA]</scope>
    <source>
        <strain evidence="2 3">AF24-29</strain>
    </source>
</reference>
<sequence>MYSLKLDFSSCEEQLVKELQAISNDQISVLKSDGLFGNTEIIVAIIAATPVILTQVAKVIQTYLEKNKSKSFTLKINEEEMSFTGYTTEEIDIILQKYGKQNNR</sequence>